<sequence>MPGTMEAVVSTYRGAYRLHVDLLRVTSASCRG</sequence>
<gene>
    <name evidence="1" type="ordered locus">Psed_4937</name>
</gene>
<evidence type="ECO:0000313" key="1">
    <source>
        <dbReference type="EMBL" id="AEA27078.1"/>
    </source>
</evidence>
<dbReference type="AlphaFoldDB" id="F4CLM5"/>
<name>F4CLM5_PSEUX</name>
<keyword evidence="2" id="KW-1185">Reference proteome</keyword>
<dbReference type="EMBL" id="CP002593">
    <property type="protein sequence ID" value="AEA27078.1"/>
    <property type="molecule type" value="Genomic_DNA"/>
</dbReference>
<dbReference type="KEGG" id="pdx:Psed_4937"/>
<dbReference type="STRING" id="675635.Psed_4937"/>
<organism evidence="1 2">
    <name type="scientific">Pseudonocardia dioxanivorans (strain ATCC 55486 / DSM 44775 / JCM 13855 / CB1190)</name>
    <dbReference type="NCBI Taxonomy" id="675635"/>
    <lineage>
        <taxon>Bacteria</taxon>
        <taxon>Bacillati</taxon>
        <taxon>Actinomycetota</taxon>
        <taxon>Actinomycetes</taxon>
        <taxon>Pseudonocardiales</taxon>
        <taxon>Pseudonocardiaceae</taxon>
        <taxon>Pseudonocardia</taxon>
    </lineage>
</organism>
<evidence type="ECO:0000313" key="2">
    <source>
        <dbReference type="Proteomes" id="UP000007809"/>
    </source>
</evidence>
<accession>F4CLM5</accession>
<protein>
    <submittedName>
        <fullName evidence="1">Uncharacterized protein</fullName>
    </submittedName>
</protein>
<proteinExistence type="predicted"/>
<reference evidence="1 2" key="1">
    <citation type="journal article" date="2011" name="J. Bacteriol.">
        <title>Genome sequence of the 1,4-dioxane-degrading Pseudonocardia dioxanivorans strain CB1190.</title>
        <authorList>
            <person name="Sales C.M."/>
            <person name="Mahendra S."/>
            <person name="Grostern A."/>
            <person name="Parales R.E."/>
            <person name="Goodwin L.A."/>
            <person name="Woyke T."/>
            <person name="Nolan M."/>
            <person name="Lapidus A."/>
            <person name="Chertkov O."/>
            <person name="Ovchinnikova G."/>
            <person name="Sczyrba A."/>
            <person name="Alvarez-Cohen L."/>
        </authorList>
    </citation>
    <scope>NUCLEOTIDE SEQUENCE [LARGE SCALE GENOMIC DNA]</scope>
    <source>
        <strain evidence="2">ATCC 55486 / DSM 44775 / JCM 13855 / CB1190</strain>
    </source>
</reference>
<dbReference type="Proteomes" id="UP000007809">
    <property type="component" value="Chromosome"/>
</dbReference>
<dbReference type="HOGENOM" id="CLU_3390989_0_0_11"/>